<evidence type="ECO:0000256" key="1">
    <source>
        <dbReference type="SAM" id="MobiDB-lite"/>
    </source>
</evidence>
<dbReference type="EMBL" id="JADOUF010000001">
    <property type="protein sequence ID" value="MBG6137701.1"/>
    <property type="molecule type" value="Genomic_DNA"/>
</dbReference>
<organism evidence="2 3">
    <name type="scientific">Longispora fulva</name>
    <dbReference type="NCBI Taxonomy" id="619741"/>
    <lineage>
        <taxon>Bacteria</taxon>
        <taxon>Bacillati</taxon>
        <taxon>Actinomycetota</taxon>
        <taxon>Actinomycetes</taxon>
        <taxon>Micromonosporales</taxon>
        <taxon>Micromonosporaceae</taxon>
        <taxon>Longispora</taxon>
    </lineage>
</organism>
<accession>A0A8J7GUM8</accession>
<proteinExistence type="predicted"/>
<evidence type="ECO:0000313" key="2">
    <source>
        <dbReference type="EMBL" id="MBG6137701.1"/>
    </source>
</evidence>
<keyword evidence="3" id="KW-1185">Reference proteome</keyword>
<name>A0A8J7GUM8_9ACTN</name>
<dbReference type="AlphaFoldDB" id="A0A8J7GUM8"/>
<sequence>MPARPVLRHTDPGLAPGPSELGRCANGAHFLDPSGHNMEIITRPYGSAG</sequence>
<dbReference type="Proteomes" id="UP000622552">
    <property type="component" value="Unassembled WGS sequence"/>
</dbReference>
<dbReference type="RefSeq" id="WP_197004534.1">
    <property type="nucleotide sequence ID" value="NZ_BONS01000024.1"/>
</dbReference>
<comment type="caution">
    <text evidence="2">The sequence shown here is derived from an EMBL/GenBank/DDBJ whole genome shotgun (WGS) entry which is preliminary data.</text>
</comment>
<feature type="region of interest" description="Disordered" evidence="1">
    <location>
        <begin position="1"/>
        <end position="21"/>
    </location>
</feature>
<protein>
    <submittedName>
        <fullName evidence="2">Uncharacterized protein</fullName>
    </submittedName>
</protein>
<evidence type="ECO:0000313" key="3">
    <source>
        <dbReference type="Proteomes" id="UP000622552"/>
    </source>
</evidence>
<gene>
    <name evidence="2" type="ORF">IW245_003895</name>
</gene>
<reference evidence="2" key="1">
    <citation type="submission" date="2020-11" db="EMBL/GenBank/DDBJ databases">
        <title>Sequencing the genomes of 1000 actinobacteria strains.</title>
        <authorList>
            <person name="Klenk H.-P."/>
        </authorList>
    </citation>
    <scope>NUCLEOTIDE SEQUENCE</scope>
    <source>
        <strain evidence="2">DSM 45356</strain>
    </source>
</reference>